<gene>
    <name evidence="2" type="ORF">PanWU01x14_109930</name>
</gene>
<dbReference type="AlphaFoldDB" id="A0A2P5CZ72"/>
<evidence type="ECO:0000313" key="3">
    <source>
        <dbReference type="Proteomes" id="UP000237105"/>
    </source>
</evidence>
<keyword evidence="3" id="KW-1185">Reference proteome</keyword>
<evidence type="ECO:0000256" key="1">
    <source>
        <dbReference type="SAM" id="MobiDB-lite"/>
    </source>
</evidence>
<name>A0A2P5CZ72_PARAD</name>
<feature type="region of interest" description="Disordered" evidence="1">
    <location>
        <begin position="15"/>
        <end position="40"/>
    </location>
</feature>
<dbReference type="Proteomes" id="UP000237105">
    <property type="component" value="Unassembled WGS sequence"/>
</dbReference>
<proteinExistence type="predicted"/>
<protein>
    <submittedName>
        <fullName evidence="2">Uncharacterized protein</fullName>
    </submittedName>
</protein>
<reference evidence="3" key="1">
    <citation type="submission" date="2016-06" db="EMBL/GenBank/DDBJ databases">
        <title>Parallel loss of symbiosis genes in relatives of nitrogen-fixing non-legume Parasponia.</title>
        <authorList>
            <person name="Van Velzen R."/>
            <person name="Holmer R."/>
            <person name="Bu F."/>
            <person name="Rutten L."/>
            <person name="Van Zeijl A."/>
            <person name="Liu W."/>
            <person name="Santuari L."/>
            <person name="Cao Q."/>
            <person name="Sharma T."/>
            <person name="Shen D."/>
            <person name="Roswanjaya Y."/>
            <person name="Wardhani T."/>
            <person name="Kalhor M.S."/>
            <person name="Jansen J."/>
            <person name="Van den Hoogen J."/>
            <person name="Gungor B."/>
            <person name="Hartog M."/>
            <person name="Hontelez J."/>
            <person name="Verver J."/>
            <person name="Yang W.-C."/>
            <person name="Schijlen E."/>
            <person name="Repin R."/>
            <person name="Schilthuizen M."/>
            <person name="Schranz E."/>
            <person name="Heidstra R."/>
            <person name="Miyata K."/>
            <person name="Fedorova E."/>
            <person name="Kohlen W."/>
            <person name="Bisseling T."/>
            <person name="Smit S."/>
            <person name="Geurts R."/>
        </authorList>
    </citation>
    <scope>NUCLEOTIDE SEQUENCE [LARGE SCALE GENOMIC DNA]</scope>
    <source>
        <strain evidence="3">cv. WU1-14</strain>
    </source>
</reference>
<sequence>MRKVVVSYGTDYRETCDSCHSPQDSEESFFESSSDALRFS</sequence>
<organism evidence="2 3">
    <name type="scientific">Parasponia andersonii</name>
    <name type="common">Sponia andersonii</name>
    <dbReference type="NCBI Taxonomy" id="3476"/>
    <lineage>
        <taxon>Eukaryota</taxon>
        <taxon>Viridiplantae</taxon>
        <taxon>Streptophyta</taxon>
        <taxon>Embryophyta</taxon>
        <taxon>Tracheophyta</taxon>
        <taxon>Spermatophyta</taxon>
        <taxon>Magnoliopsida</taxon>
        <taxon>eudicotyledons</taxon>
        <taxon>Gunneridae</taxon>
        <taxon>Pentapetalae</taxon>
        <taxon>rosids</taxon>
        <taxon>fabids</taxon>
        <taxon>Rosales</taxon>
        <taxon>Cannabaceae</taxon>
        <taxon>Parasponia</taxon>
    </lineage>
</organism>
<dbReference type="EMBL" id="JXTB01000080">
    <property type="protein sequence ID" value="PON66338.1"/>
    <property type="molecule type" value="Genomic_DNA"/>
</dbReference>
<evidence type="ECO:0000313" key="2">
    <source>
        <dbReference type="EMBL" id="PON66338.1"/>
    </source>
</evidence>
<comment type="caution">
    <text evidence="2">The sequence shown here is derived from an EMBL/GenBank/DDBJ whole genome shotgun (WGS) entry which is preliminary data.</text>
</comment>
<accession>A0A2P5CZ72</accession>